<sequence length="66" mass="7826">MPKMKKKSDLPSKLCRECQKPMVWRKAWARTWDQVLYCSDRCQKEASRKRHDGTTQADRTTRASPN</sequence>
<evidence type="ECO:0000313" key="2">
    <source>
        <dbReference type="EMBL" id="KTQ95142.1"/>
    </source>
</evidence>
<dbReference type="Proteomes" id="UP000078272">
    <property type="component" value="Unassembled WGS sequence"/>
</dbReference>
<comment type="caution">
    <text evidence="2">The sequence shown here is derived from an EMBL/GenBank/DDBJ whole genome shotgun (WGS) entry which is preliminary data.</text>
</comment>
<feature type="region of interest" description="Disordered" evidence="1">
    <location>
        <begin position="43"/>
        <end position="66"/>
    </location>
</feature>
<dbReference type="PANTHER" id="PTHR37463:SF1">
    <property type="entry name" value="DUF2256 DOMAIN-CONTAINING PROTEIN"/>
    <property type="match status" value="1"/>
</dbReference>
<protein>
    <recommendedName>
        <fullName evidence="4">DUF2256 domain-containing protein</fullName>
    </recommendedName>
</protein>
<dbReference type="PATRIC" id="fig|401562.3.peg.2218"/>
<evidence type="ECO:0000256" key="1">
    <source>
        <dbReference type="SAM" id="MobiDB-lite"/>
    </source>
</evidence>
<proteinExistence type="predicted"/>
<name>A0A175R743_9HYPH</name>
<reference evidence="2 3" key="1">
    <citation type="journal article" date="2016" name="Front. Microbiol.">
        <title>Genomic Resource of Rice Seed Associated Bacteria.</title>
        <authorList>
            <person name="Midha S."/>
            <person name="Bansal K."/>
            <person name="Sharma S."/>
            <person name="Kumar N."/>
            <person name="Patil P.P."/>
            <person name="Chaudhry V."/>
            <person name="Patil P.B."/>
        </authorList>
    </citation>
    <scope>NUCLEOTIDE SEQUENCE [LARGE SCALE GENOMIC DNA]</scope>
    <source>
        <strain evidence="2 3">NS226</strain>
    </source>
</reference>
<accession>A0A175R743</accession>
<dbReference type="EMBL" id="LDPZ01000024">
    <property type="protein sequence ID" value="KTQ95142.1"/>
    <property type="molecule type" value="Genomic_DNA"/>
</dbReference>
<dbReference type="OrthoDB" id="27194at2"/>
<gene>
    <name evidence="2" type="ORF">NS226_13230</name>
</gene>
<organism evidence="2 3">
    <name type="scientific">Aureimonas ureilytica</name>
    <dbReference type="NCBI Taxonomy" id="401562"/>
    <lineage>
        <taxon>Bacteria</taxon>
        <taxon>Pseudomonadati</taxon>
        <taxon>Pseudomonadota</taxon>
        <taxon>Alphaproteobacteria</taxon>
        <taxon>Hyphomicrobiales</taxon>
        <taxon>Aurantimonadaceae</taxon>
        <taxon>Aureimonas</taxon>
    </lineage>
</organism>
<evidence type="ECO:0000313" key="3">
    <source>
        <dbReference type="Proteomes" id="UP000078272"/>
    </source>
</evidence>
<dbReference type="PANTHER" id="PTHR37463">
    <property type="entry name" value="GSL3115 PROTEIN"/>
    <property type="match status" value="1"/>
</dbReference>
<evidence type="ECO:0008006" key="4">
    <source>
        <dbReference type="Google" id="ProtNLM"/>
    </source>
</evidence>
<feature type="compositionally biased region" description="Polar residues" evidence="1">
    <location>
        <begin position="54"/>
        <end position="66"/>
    </location>
</feature>
<dbReference type="RefSeq" id="WP_058635375.1">
    <property type="nucleotide sequence ID" value="NZ_LDPZ01000024.1"/>
</dbReference>
<dbReference type="Pfam" id="PF10013">
    <property type="entry name" value="DUF2256"/>
    <property type="match status" value="1"/>
</dbReference>
<dbReference type="InterPro" id="IPR017136">
    <property type="entry name" value="UCP037205"/>
</dbReference>
<dbReference type="AlphaFoldDB" id="A0A175R743"/>